<dbReference type="GO" id="GO:0003677">
    <property type="term" value="F:DNA binding"/>
    <property type="evidence" value="ECO:0007669"/>
    <property type="project" value="UniProtKB-KW"/>
</dbReference>
<protein>
    <recommendedName>
        <fullName evidence="4">HTH gntR-type domain-containing protein</fullName>
    </recommendedName>
</protein>
<organism evidence="5 6">
    <name type="scientific">[Clostridium] citroniae WAL-19142</name>
    <dbReference type="NCBI Taxonomy" id="742734"/>
    <lineage>
        <taxon>Bacteria</taxon>
        <taxon>Bacillati</taxon>
        <taxon>Bacillota</taxon>
        <taxon>Clostridia</taxon>
        <taxon>Lachnospirales</taxon>
        <taxon>Lachnospiraceae</taxon>
        <taxon>Enterocloster</taxon>
    </lineage>
</organism>
<reference evidence="5 6" key="1">
    <citation type="submission" date="2011-04" db="EMBL/GenBank/DDBJ databases">
        <title>The Genome Sequence of Clostridium citroniae WAL-19142.</title>
        <authorList>
            <consortium name="The Broad Institute Genome Sequencing Platform"/>
            <person name="Earl A."/>
            <person name="Ward D."/>
            <person name="Feldgarden M."/>
            <person name="Gevers D."/>
            <person name="Warren Y.A."/>
            <person name="Tyrrell K.L."/>
            <person name="Citron D.M."/>
            <person name="Goldstein E.J."/>
            <person name="Daigneault M."/>
            <person name="Allen-Vercoe E."/>
            <person name="Young S.K."/>
            <person name="Zeng Q."/>
            <person name="Gargeya S."/>
            <person name="Fitzgerald M."/>
            <person name="Haas B."/>
            <person name="Abouelleil A."/>
            <person name="Alvarado L."/>
            <person name="Arachchi H.M."/>
            <person name="Berlin A."/>
            <person name="Brown A."/>
            <person name="Chapman S.B."/>
            <person name="Chen Z."/>
            <person name="Dunbar C."/>
            <person name="Freedman E."/>
            <person name="Gearin G."/>
            <person name="Gellesch M."/>
            <person name="Goldberg J."/>
            <person name="Griggs A."/>
            <person name="Gujja S."/>
            <person name="Heilman E.R."/>
            <person name="Heiman D."/>
            <person name="Howarth C."/>
            <person name="Larson L."/>
            <person name="Lui A."/>
            <person name="MacDonald P.J."/>
            <person name="Mehta T."/>
            <person name="Montmayeur A."/>
            <person name="Murphy C."/>
            <person name="Neiman D."/>
            <person name="Pearson M."/>
            <person name="Priest M."/>
            <person name="Roberts A."/>
            <person name="Saif S."/>
            <person name="Shea T."/>
            <person name="Shenoy N."/>
            <person name="Sisk P."/>
            <person name="Stolte C."/>
            <person name="Sykes S."/>
            <person name="White J."/>
            <person name="Yandava C."/>
            <person name="Wortman J."/>
            <person name="Nusbaum C."/>
            <person name="Birren B."/>
        </authorList>
    </citation>
    <scope>NUCLEOTIDE SEQUENCE [LARGE SCALE GENOMIC DNA]</scope>
    <source>
        <strain evidence="5 6">WAL-19142</strain>
    </source>
</reference>
<dbReference type="InterPro" id="IPR036390">
    <property type="entry name" value="WH_DNA-bd_sf"/>
</dbReference>
<comment type="caution">
    <text evidence="5">The sequence shown here is derived from an EMBL/GenBank/DDBJ whole genome shotgun (WGS) entry which is preliminary data.</text>
</comment>
<dbReference type="PATRIC" id="fig|742734.4.peg.282"/>
<dbReference type="Proteomes" id="UP000037392">
    <property type="component" value="Unassembled WGS sequence"/>
</dbReference>
<feature type="domain" description="HTH gntR-type" evidence="4">
    <location>
        <begin position="7"/>
        <end position="74"/>
    </location>
</feature>
<dbReference type="GO" id="GO:0003700">
    <property type="term" value="F:DNA-binding transcription factor activity"/>
    <property type="evidence" value="ECO:0007669"/>
    <property type="project" value="InterPro"/>
</dbReference>
<dbReference type="Pfam" id="PF07729">
    <property type="entry name" value="FCD"/>
    <property type="match status" value="1"/>
</dbReference>
<evidence type="ECO:0000313" key="6">
    <source>
        <dbReference type="Proteomes" id="UP000037392"/>
    </source>
</evidence>
<name>A0A0J9ECC4_9FIRM</name>
<accession>A0A0J9ECC4</accession>
<evidence type="ECO:0000259" key="4">
    <source>
        <dbReference type="PROSITE" id="PS50949"/>
    </source>
</evidence>
<evidence type="ECO:0000313" key="5">
    <source>
        <dbReference type="EMBL" id="KMW13340.1"/>
    </source>
</evidence>
<dbReference type="OrthoDB" id="5449at2"/>
<dbReference type="SUPFAM" id="SSF48008">
    <property type="entry name" value="GntR ligand-binding domain-like"/>
    <property type="match status" value="1"/>
</dbReference>
<dbReference type="InterPro" id="IPR000524">
    <property type="entry name" value="Tscrpt_reg_HTH_GntR"/>
</dbReference>
<dbReference type="InterPro" id="IPR011711">
    <property type="entry name" value="GntR_C"/>
</dbReference>
<keyword evidence="1" id="KW-0805">Transcription regulation</keyword>
<gene>
    <name evidence="5" type="ORF">HMPREF9470_00261</name>
</gene>
<dbReference type="PANTHER" id="PTHR43537">
    <property type="entry name" value="TRANSCRIPTIONAL REGULATOR, GNTR FAMILY"/>
    <property type="match status" value="1"/>
</dbReference>
<evidence type="ECO:0000256" key="1">
    <source>
        <dbReference type="ARBA" id="ARBA00023015"/>
    </source>
</evidence>
<dbReference type="EMBL" id="ADLK01000045">
    <property type="protein sequence ID" value="KMW13340.1"/>
    <property type="molecule type" value="Genomic_DNA"/>
</dbReference>
<dbReference type="PROSITE" id="PS50949">
    <property type="entry name" value="HTH_GNTR"/>
    <property type="match status" value="1"/>
</dbReference>
<keyword evidence="2" id="KW-0238">DNA-binding</keyword>
<keyword evidence="3" id="KW-0804">Transcription</keyword>
<evidence type="ECO:0000256" key="3">
    <source>
        <dbReference type="ARBA" id="ARBA00023163"/>
    </source>
</evidence>
<dbReference type="AlphaFoldDB" id="A0A0J9ECC4"/>
<evidence type="ECO:0000256" key="2">
    <source>
        <dbReference type="ARBA" id="ARBA00023125"/>
    </source>
</evidence>
<dbReference type="InterPro" id="IPR036388">
    <property type="entry name" value="WH-like_DNA-bd_sf"/>
</dbReference>
<dbReference type="SMART" id="SM00895">
    <property type="entry name" value="FCD"/>
    <property type="match status" value="1"/>
</dbReference>
<dbReference type="InterPro" id="IPR008920">
    <property type="entry name" value="TF_FadR/GntR_C"/>
</dbReference>
<dbReference type="SMART" id="SM00345">
    <property type="entry name" value="HTH_GNTR"/>
    <property type="match status" value="1"/>
</dbReference>
<dbReference type="PANTHER" id="PTHR43537:SF24">
    <property type="entry name" value="GLUCONATE OPERON TRANSCRIPTIONAL REPRESSOR"/>
    <property type="match status" value="1"/>
</dbReference>
<dbReference type="CDD" id="cd07377">
    <property type="entry name" value="WHTH_GntR"/>
    <property type="match status" value="1"/>
</dbReference>
<dbReference type="Gene3D" id="1.10.10.10">
    <property type="entry name" value="Winged helix-like DNA-binding domain superfamily/Winged helix DNA-binding domain"/>
    <property type="match status" value="1"/>
</dbReference>
<dbReference type="SUPFAM" id="SSF46785">
    <property type="entry name" value="Winged helix' DNA-binding domain"/>
    <property type="match status" value="1"/>
</dbReference>
<dbReference type="Gene3D" id="1.20.120.530">
    <property type="entry name" value="GntR ligand-binding domain-like"/>
    <property type="match status" value="1"/>
</dbReference>
<dbReference type="Pfam" id="PF00392">
    <property type="entry name" value="GntR"/>
    <property type="match status" value="1"/>
</dbReference>
<sequence length="224" mass="26223">MGSGKPSSLKTEIYDSILKDIIEGNYKQNEIINEKQLIEKYGVSKSPIRDALIELCNEGVLISHPRYGYEVVRINEKEIRDIVNFRIMVETGCLRDAASIMTRGDIMELREFTLTECSDKDKDLTILKHWDNNSKFHLRLLSYSGNEYCYSMLQKSIGIMTRAYAQRHWEKWGTISIRMGCENHLKVIDYLMDKDLERAVDELRRDIVSFLDILYPNYGSHMYM</sequence>
<proteinExistence type="predicted"/>